<reference evidence="1" key="1">
    <citation type="submission" date="2014-11" db="EMBL/GenBank/DDBJ databases">
        <authorList>
            <person name="Amaro Gonzalez C."/>
        </authorList>
    </citation>
    <scope>NUCLEOTIDE SEQUENCE</scope>
</reference>
<name>A0A0E9US89_ANGAN</name>
<proteinExistence type="predicted"/>
<organism evidence="1">
    <name type="scientific">Anguilla anguilla</name>
    <name type="common">European freshwater eel</name>
    <name type="synonym">Muraena anguilla</name>
    <dbReference type="NCBI Taxonomy" id="7936"/>
    <lineage>
        <taxon>Eukaryota</taxon>
        <taxon>Metazoa</taxon>
        <taxon>Chordata</taxon>
        <taxon>Craniata</taxon>
        <taxon>Vertebrata</taxon>
        <taxon>Euteleostomi</taxon>
        <taxon>Actinopterygii</taxon>
        <taxon>Neopterygii</taxon>
        <taxon>Teleostei</taxon>
        <taxon>Anguilliformes</taxon>
        <taxon>Anguillidae</taxon>
        <taxon>Anguilla</taxon>
    </lineage>
</organism>
<accession>A0A0E9US89</accession>
<evidence type="ECO:0000313" key="1">
    <source>
        <dbReference type="EMBL" id="JAH68621.1"/>
    </source>
</evidence>
<sequence length="76" mass="9094">MKLILLMLELCSNCEINSGSRSVHIPLHEVKKSFFRQQVYSRTRKRQLCVLTLLLLLMQPCYTFSRYDYFTQSLFI</sequence>
<dbReference type="EMBL" id="GBXM01039956">
    <property type="protein sequence ID" value="JAH68621.1"/>
    <property type="molecule type" value="Transcribed_RNA"/>
</dbReference>
<dbReference type="AlphaFoldDB" id="A0A0E9US89"/>
<protein>
    <submittedName>
        <fullName evidence="1">Uncharacterized protein</fullName>
    </submittedName>
</protein>
<reference evidence="1" key="2">
    <citation type="journal article" date="2015" name="Fish Shellfish Immunol.">
        <title>Early steps in the European eel (Anguilla anguilla)-Vibrio vulnificus interaction in the gills: Role of the RtxA13 toxin.</title>
        <authorList>
            <person name="Callol A."/>
            <person name="Pajuelo D."/>
            <person name="Ebbesson L."/>
            <person name="Teles M."/>
            <person name="MacKenzie S."/>
            <person name="Amaro C."/>
        </authorList>
    </citation>
    <scope>NUCLEOTIDE SEQUENCE</scope>
</reference>